<feature type="signal peptide" evidence="1">
    <location>
        <begin position="1"/>
        <end position="25"/>
    </location>
</feature>
<comment type="caution">
    <text evidence="2">The sequence shown here is derived from an EMBL/GenBank/DDBJ whole genome shotgun (WGS) entry which is preliminary data.</text>
</comment>
<gene>
    <name evidence="2" type="ORF">QM481_13605</name>
</gene>
<dbReference type="RefSeq" id="WP_283382141.1">
    <property type="nucleotide sequence ID" value="NZ_JASHIE010000009.1"/>
</dbReference>
<name>A0ABT6Z359_9BACT</name>
<organism evidence="2 3">
    <name type="scientific">Flectobacillus rivi</name>
    <dbReference type="NCBI Taxonomy" id="2984209"/>
    <lineage>
        <taxon>Bacteria</taxon>
        <taxon>Pseudomonadati</taxon>
        <taxon>Bacteroidota</taxon>
        <taxon>Cytophagia</taxon>
        <taxon>Cytophagales</taxon>
        <taxon>Flectobacillaceae</taxon>
        <taxon>Flectobacillus</taxon>
    </lineage>
</organism>
<dbReference type="Proteomes" id="UP001225761">
    <property type="component" value="Unassembled WGS sequence"/>
</dbReference>
<evidence type="ECO:0000313" key="3">
    <source>
        <dbReference type="Proteomes" id="UP001225761"/>
    </source>
</evidence>
<accession>A0ABT6Z359</accession>
<dbReference type="EMBL" id="JASHIE010000009">
    <property type="protein sequence ID" value="MDI9875571.1"/>
    <property type="molecule type" value="Genomic_DNA"/>
</dbReference>
<protein>
    <submittedName>
        <fullName evidence="2">Uncharacterized protein</fullName>
    </submittedName>
</protein>
<reference evidence="2 3" key="1">
    <citation type="submission" date="2023-05" db="EMBL/GenBank/DDBJ databases">
        <title>Novel species of genus Flectobacillus isolated from stream in China.</title>
        <authorList>
            <person name="Lu H."/>
        </authorList>
    </citation>
    <scope>NUCLEOTIDE SEQUENCE [LARGE SCALE GENOMIC DNA]</scope>
    <source>
        <strain evidence="2 3">LFS242W</strain>
    </source>
</reference>
<feature type="chain" id="PRO_5046626937" evidence="1">
    <location>
        <begin position="26"/>
        <end position="253"/>
    </location>
</feature>
<evidence type="ECO:0000256" key="1">
    <source>
        <dbReference type="SAM" id="SignalP"/>
    </source>
</evidence>
<proteinExistence type="predicted"/>
<evidence type="ECO:0000313" key="2">
    <source>
        <dbReference type="EMBL" id="MDI9875571.1"/>
    </source>
</evidence>
<sequence>MKLKYYIFILQVLFLSFTKSSSCFSQNKFSECVGTWYRYDKWENASLQISAISDSLSHFSIHATSGAQNDYIDGLMLQSGSKAFYANASINQICKLHFELHGDSIISIQNDPKSNCGKTDVSFCGKYFRKGSNNFLIQYSLLDLGYFLNNEQDSLFRNDVKEFYDLFVDASQILTQNFDDVYITKGKVRGLEKEKACIVVQNAYNSQYWAAVVDNKRILYFTNNPDNKRELPRYIKDWGNNFKNYKVVFMNTN</sequence>
<keyword evidence="3" id="KW-1185">Reference proteome</keyword>
<keyword evidence="1" id="KW-0732">Signal</keyword>